<feature type="region of interest" description="Disordered" evidence="1">
    <location>
        <begin position="45"/>
        <end position="75"/>
    </location>
</feature>
<dbReference type="OrthoDB" id="5326346at2759"/>
<protein>
    <recommendedName>
        <fullName evidence="4">BTB domain-containing protein</fullName>
    </recommendedName>
</protein>
<sequence length="445" mass="50003">MPGFYHEDMDASWPQTWPEMAELHVFDPEGDVLLILERCQEDDLVESVDAEKGESVPEDGFVSEERDPPKAHSLSADVLDWPEPEPESVQCESQAEAAGAEVDGLTKPESSMSTLLASRESKLRVEKVQMRASSKHLILASPTFRTSLGSDTYPEGRTLQIEGNLVVLLLDEDPDAMIILLNIIHGLSSKVPRRVDLKMLSKLAVVVNHRHMHEAVGLWSDTWIENLKRDEGLPSSYMPEILLSWLFIFWVFRKDEDFRNMSQILERESDDSLENEVKTVYIGPYIPASIIRNIQENRIDAIKSMIAVIHDLITKYSGPNILCDNGNEFSCDANLLGSLLKASAIIGIWPRPEDPYPGINPKTLADQIRGMQVLDDCERSGRGYYSSSGSHGIKDSIEASMRSLEDRVLGLHLMSFLPKTGKRSKKDKIRQAKMDKKVGKQQGKF</sequence>
<reference evidence="2 3" key="1">
    <citation type="submission" date="2016-05" db="EMBL/GenBank/DDBJ databases">
        <title>A degradative enzymes factory behind the ericoid mycorrhizal symbiosis.</title>
        <authorList>
            <consortium name="DOE Joint Genome Institute"/>
            <person name="Martino E."/>
            <person name="Morin E."/>
            <person name="Grelet G."/>
            <person name="Kuo A."/>
            <person name="Kohler A."/>
            <person name="Daghino S."/>
            <person name="Barry K."/>
            <person name="Choi C."/>
            <person name="Cichocki N."/>
            <person name="Clum A."/>
            <person name="Copeland A."/>
            <person name="Hainaut M."/>
            <person name="Haridas S."/>
            <person name="Labutti K."/>
            <person name="Lindquist E."/>
            <person name="Lipzen A."/>
            <person name="Khouja H.-R."/>
            <person name="Murat C."/>
            <person name="Ohm R."/>
            <person name="Olson A."/>
            <person name="Spatafora J."/>
            <person name="Veneault-Fourrey C."/>
            <person name="Henrissat B."/>
            <person name="Grigoriev I."/>
            <person name="Martin F."/>
            <person name="Perotto S."/>
        </authorList>
    </citation>
    <scope>NUCLEOTIDE SEQUENCE [LARGE SCALE GENOMIC DNA]</scope>
    <source>
        <strain evidence="2 3">UAMH 7357</strain>
    </source>
</reference>
<evidence type="ECO:0000256" key="1">
    <source>
        <dbReference type="SAM" id="MobiDB-lite"/>
    </source>
</evidence>
<keyword evidence="3" id="KW-1185">Reference proteome</keyword>
<dbReference type="EMBL" id="KZ613484">
    <property type="protein sequence ID" value="PMD20669.1"/>
    <property type="molecule type" value="Genomic_DNA"/>
</dbReference>
<gene>
    <name evidence="2" type="ORF">NA56DRAFT_627285</name>
</gene>
<evidence type="ECO:0000313" key="2">
    <source>
        <dbReference type="EMBL" id="PMD20669.1"/>
    </source>
</evidence>
<dbReference type="AlphaFoldDB" id="A0A2J6Q323"/>
<feature type="compositionally biased region" description="Basic and acidic residues" evidence="1">
    <location>
        <begin position="429"/>
        <end position="438"/>
    </location>
</feature>
<name>A0A2J6Q323_9HELO</name>
<evidence type="ECO:0000313" key="3">
    <source>
        <dbReference type="Proteomes" id="UP000235672"/>
    </source>
</evidence>
<proteinExistence type="predicted"/>
<organism evidence="2 3">
    <name type="scientific">Hyaloscypha hepaticicola</name>
    <dbReference type="NCBI Taxonomy" id="2082293"/>
    <lineage>
        <taxon>Eukaryota</taxon>
        <taxon>Fungi</taxon>
        <taxon>Dikarya</taxon>
        <taxon>Ascomycota</taxon>
        <taxon>Pezizomycotina</taxon>
        <taxon>Leotiomycetes</taxon>
        <taxon>Helotiales</taxon>
        <taxon>Hyaloscyphaceae</taxon>
        <taxon>Hyaloscypha</taxon>
    </lineage>
</organism>
<dbReference type="Proteomes" id="UP000235672">
    <property type="component" value="Unassembled WGS sequence"/>
</dbReference>
<accession>A0A2J6Q323</accession>
<feature type="region of interest" description="Disordered" evidence="1">
    <location>
        <begin position="420"/>
        <end position="445"/>
    </location>
</feature>
<evidence type="ECO:0008006" key="4">
    <source>
        <dbReference type="Google" id="ProtNLM"/>
    </source>
</evidence>